<keyword evidence="1" id="KW-0472">Membrane</keyword>
<dbReference type="EMBL" id="QRXG01000023">
    <property type="protein sequence ID" value="RGT79817.1"/>
    <property type="molecule type" value="Genomic_DNA"/>
</dbReference>
<dbReference type="RefSeq" id="WP_118004554.1">
    <property type="nucleotide sequence ID" value="NZ_QRXF01000024.1"/>
</dbReference>
<name>A0A412Q1U4_9FIRM</name>
<feature type="transmembrane region" description="Helical" evidence="1">
    <location>
        <begin position="240"/>
        <end position="261"/>
    </location>
</feature>
<feature type="transmembrane region" description="Helical" evidence="1">
    <location>
        <begin position="375"/>
        <end position="398"/>
    </location>
</feature>
<feature type="transmembrane region" description="Helical" evidence="1">
    <location>
        <begin position="197"/>
        <end position="219"/>
    </location>
</feature>
<evidence type="ECO:0000313" key="2">
    <source>
        <dbReference type="EMBL" id="RGT79817.1"/>
    </source>
</evidence>
<keyword evidence="1" id="KW-0812">Transmembrane</keyword>
<proteinExistence type="predicted"/>
<evidence type="ECO:0000256" key="1">
    <source>
        <dbReference type="SAM" id="Phobius"/>
    </source>
</evidence>
<feature type="transmembrane region" description="Helical" evidence="1">
    <location>
        <begin position="322"/>
        <end position="339"/>
    </location>
</feature>
<organism evidence="2 3">
    <name type="scientific">Agathobacter rectalis</name>
    <dbReference type="NCBI Taxonomy" id="39491"/>
    <lineage>
        <taxon>Bacteria</taxon>
        <taxon>Bacillati</taxon>
        <taxon>Bacillota</taxon>
        <taxon>Clostridia</taxon>
        <taxon>Lachnospirales</taxon>
        <taxon>Lachnospiraceae</taxon>
        <taxon>Agathobacter</taxon>
    </lineage>
</organism>
<evidence type="ECO:0000313" key="3">
    <source>
        <dbReference type="Proteomes" id="UP000284296"/>
    </source>
</evidence>
<keyword evidence="1" id="KW-1133">Transmembrane helix</keyword>
<dbReference type="Proteomes" id="UP000284296">
    <property type="component" value="Unassembled WGS sequence"/>
</dbReference>
<comment type="caution">
    <text evidence="2">The sequence shown here is derived from an EMBL/GenBank/DDBJ whole genome shotgun (WGS) entry which is preliminary data.</text>
</comment>
<protein>
    <submittedName>
        <fullName evidence="2">ABC transporter permease</fullName>
    </submittedName>
</protein>
<feature type="transmembrane region" description="Helical" evidence="1">
    <location>
        <begin position="293"/>
        <end position="315"/>
    </location>
</feature>
<sequence length="407" mass="46420">MIRYEIKKIFSKSISKVSLVMLLFSLLISCYFAITNVSFLDEQGKSHTGIAAAKSLREEKQKWEGVLDEAALQAVMDEYKKISEEYPIRPGDDSANLLHDSKVQGFSEIKDMINMGFCEFRDFNYYRIDSLSKEEVGQIYENRGKSLEKWLNSEDADDLFDENEKAFLIEQYSEMKVPLYYEDYDGWKSALSYAQTIIMLIMLVSAFLVSGIFSNEFSWKSDSIFFSTKYGRDRGTRAKIMAGFIVISAIYFIVISLYSIVVLGCLGSQGGNVMIQTGFWHWKSFYNITYMQLYLLTVIAGYIGTVFCLFLSMIVSAKTHTAVVAVTIPFAILFLPQFVSNFDCLSGILGVFPDRLLQINEIINTFDLYHIGGKIVGSIPIMLVIYPILSVLMVPLMYHVYHKTEIK</sequence>
<reference evidence="2 3" key="1">
    <citation type="submission" date="2018-08" db="EMBL/GenBank/DDBJ databases">
        <title>A genome reference for cultivated species of the human gut microbiota.</title>
        <authorList>
            <person name="Zou Y."/>
            <person name="Xue W."/>
            <person name="Luo G."/>
        </authorList>
    </citation>
    <scope>NUCLEOTIDE SEQUENCE [LARGE SCALE GENOMIC DNA]</scope>
    <source>
        <strain evidence="2 3">AF18-16LB</strain>
    </source>
</reference>
<gene>
    <name evidence="2" type="ORF">DWX06_11960</name>
</gene>
<dbReference type="AlphaFoldDB" id="A0A412Q1U4"/>
<accession>A0A412Q1U4</accession>
<dbReference type="PROSITE" id="PS51257">
    <property type="entry name" value="PROKAR_LIPOPROTEIN"/>
    <property type="match status" value="1"/>
</dbReference>